<dbReference type="AlphaFoldDB" id="A0A6G0U925"/>
<sequence>MIRILINLLFDIRFNGVQNLDIFIDYFNFQKTCVSTTLKCEFCKILSYCTLNLWYDCTNVPYKLQALIYQCSHPTFISELVNPSYDYARSILLCRQSTCDGLQTPRDVYFQSYIIFFFLIRWIKYNYVPSRGFYIVGKTIKLVMVLTKYNNRSTTILLNFKFIINKNIAYFLAGQ</sequence>
<keyword evidence="2" id="KW-1185">Reference proteome</keyword>
<comment type="caution">
    <text evidence="1">The sequence shown here is derived from an EMBL/GenBank/DDBJ whole genome shotgun (WGS) entry which is preliminary data.</text>
</comment>
<gene>
    <name evidence="1" type="ORF">AGLY_001171</name>
</gene>
<dbReference type="Proteomes" id="UP000475862">
    <property type="component" value="Unassembled WGS sequence"/>
</dbReference>
<dbReference type="EMBL" id="VYZN01000001">
    <property type="protein sequence ID" value="KAE9545628.1"/>
    <property type="molecule type" value="Genomic_DNA"/>
</dbReference>
<evidence type="ECO:0000313" key="2">
    <source>
        <dbReference type="Proteomes" id="UP000475862"/>
    </source>
</evidence>
<proteinExistence type="predicted"/>
<reference evidence="1 2" key="1">
    <citation type="submission" date="2019-08" db="EMBL/GenBank/DDBJ databases">
        <title>The genome of the soybean aphid Biotype 1, its phylome, world population structure and adaptation to the North American continent.</title>
        <authorList>
            <person name="Giordano R."/>
            <person name="Donthu R.K."/>
            <person name="Hernandez A.G."/>
            <person name="Wright C.L."/>
            <person name="Zimin A.V."/>
        </authorList>
    </citation>
    <scope>NUCLEOTIDE SEQUENCE [LARGE SCALE GENOMIC DNA]</scope>
    <source>
        <tissue evidence="1">Whole aphids</tissue>
    </source>
</reference>
<organism evidence="1 2">
    <name type="scientific">Aphis glycines</name>
    <name type="common">Soybean aphid</name>
    <dbReference type="NCBI Taxonomy" id="307491"/>
    <lineage>
        <taxon>Eukaryota</taxon>
        <taxon>Metazoa</taxon>
        <taxon>Ecdysozoa</taxon>
        <taxon>Arthropoda</taxon>
        <taxon>Hexapoda</taxon>
        <taxon>Insecta</taxon>
        <taxon>Pterygota</taxon>
        <taxon>Neoptera</taxon>
        <taxon>Paraneoptera</taxon>
        <taxon>Hemiptera</taxon>
        <taxon>Sternorrhyncha</taxon>
        <taxon>Aphidomorpha</taxon>
        <taxon>Aphidoidea</taxon>
        <taxon>Aphididae</taxon>
        <taxon>Aphidini</taxon>
        <taxon>Aphis</taxon>
        <taxon>Aphis</taxon>
    </lineage>
</organism>
<protein>
    <submittedName>
        <fullName evidence="1">Uncharacterized protein</fullName>
    </submittedName>
</protein>
<accession>A0A6G0U925</accession>
<evidence type="ECO:0000313" key="1">
    <source>
        <dbReference type="EMBL" id="KAE9545628.1"/>
    </source>
</evidence>
<name>A0A6G0U925_APHGL</name>